<gene>
    <name evidence="3" type="ORF">CEE37_14385</name>
</gene>
<evidence type="ECO:0000256" key="2">
    <source>
        <dbReference type="SAM" id="SignalP"/>
    </source>
</evidence>
<evidence type="ECO:0000313" key="4">
    <source>
        <dbReference type="Proteomes" id="UP000319619"/>
    </source>
</evidence>
<feature type="signal peptide" evidence="2">
    <location>
        <begin position="1"/>
        <end position="21"/>
    </location>
</feature>
<dbReference type="PANTHER" id="PTHR16214">
    <property type="entry name" value="TRANSMEMBRANE PROTEIN 260"/>
    <property type="match status" value="1"/>
</dbReference>
<feature type="chain" id="PRO_5021711462" description="Tetratricopeptide repeat protein" evidence="2">
    <location>
        <begin position="22"/>
        <end position="923"/>
    </location>
</feature>
<keyword evidence="1" id="KW-0802">TPR repeat</keyword>
<keyword evidence="2" id="KW-0732">Signal</keyword>
<accession>A0A532UPN8</accession>
<dbReference type="PROSITE" id="PS50005">
    <property type="entry name" value="TPR"/>
    <property type="match status" value="1"/>
</dbReference>
<dbReference type="Proteomes" id="UP000319619">
    <property type="component" value="Unassembled WGS sequence"/>
</dbReference>
<evidence type="ECO:0000313" key="3">
    <source>
        <dbReference type="EMBL" id="TKJ36900.1"/>
    </source>
</evidence>
<evidence type="ECO:0000256" key="1">
    <source>
        <dbReference type="PROSITE-ProRule" id="PRU00339"/>
    </source>
</evidence>
<dbReference type="EMBL" id="NJBN01000014">
    <property type="protein sequence ID" value="TKJ36900.1"/>
    <property type="molecule type" value="Genomic_DNA"/>
</dbReference>
<protein>
    <recommendedName>
        <fullName evidence="5">Tetratricopeptide repeat protein</fullName>
    </recommendedName>
</protein>
<dbReference type="InterPro" id="IPR052724">
    <property type="entry name" value="GT117_domain-containing"/>
</dbReference>
<dbReference type="SUPFAM" id="SSF48452">
    <property type="entry name" value="TPR-like"/>
    <property type="match status" value="1"/>
</dbReference>
<dbReference type="InterPro" id="IPR019734">
    <property type="entry name" value="TPR_rpt"/>
</dbReference>
<dbReference type="InterPro" id="IPR011990">
    <property type="entry name" value="TPR-like_helical_dom_sf"/>
</dbReference>
<reference evidence="3 4" key="1">
    <citation type="submission" date="2017-06" db="EMBL/GenBank/DDBJ databases">
        <title>Novel microbial phyla capable of carbon fixation and sulfur reduction in deep-sea sediments.</title>
        <authorList>
            <person name="Huang J."/>
            <person name="Baker B."/>
            <person name="Wang Y."/>
        </authorList>
    </citation>
    <scope>NUCLEOTIDE SEQUENCE [LARGE SCALE GENOMIC DNA]</scope>
    <source>
        <strain evidence="3">B3_LCP</strain>
    </source>
</reference>
<feature type="repeat" description="TPR" evidence="1">
    <location>
        <begin position="61"/>
        <end position="94"/>
    </location>
</feature>
<dbReference type="PANTHER" id="PTHR16214:SF3">
    <property type="entry name" value="TRANSMEMBRANE PROTEIN 260"/>
    <property type="match status" value="1"/>
</dbReference>
<sequence>MFNFRTVYTSLSFIIASSLLAAIPNPNSPKFQALKDTLEVLDFEESIQLLKTKIKEDPNEPEYYRRVGDLLQLNENYTEAVTYLKKALNLYPEYVQIEELLINCCWTLNDKQGLKKHLKALHEKNGMGDFLEEYNYNMLTTLSPNAILFTNGDNDTYPAWYWQYVRNYRKDVSIVNLSLLNTASYINILKHNEPRLSMSFSDDYIDEYLDKHDLAALKSRYWPKNDPERSTILQIETPDGDSFTWDVPATMHLPTGDGDTGEPNFLRVQDIMLIDIIRTNKWHRPIYFAVTVSNSNMLGLQNHLVMEGLAFRLVPQPKGRIDPESMKANLLEKYRYDTCRNFQDITHQTFDPWYRGVRYPPIESEKRITQNYRSAFLQLATYYLNRDEQGTGHYQVSDPYDLNLGKFDEISDKDKVLFLMDTMEKVIPENQIPLTNDEIVLHIGQLYCDLGRLDELVSRLNRLCIKPDVTAEQLMRYGAVYLKWVSDTLKATSIFQKILEKDASPEMKFEVASAFTEINDTETVLRLLNDLENQTLDTQLLIKIGVLYLNMDCNNKAEGVFESLKLRAPGDGAVIGGLLMTYEKLRKHEAAYKLLEDWIADHPNDDEAIRKKTVLARRIYAGNEGVDVNWKEAPLTGRYAFDRVMYNLIQSYSTGSDEDVIKFLDLSDKALGIAKWDYNTKLWEYTDAEGYFDGTGIWNQKKTCWEYHDRSGNFLGSTEWNSQTEQWEFYDIDRQCILKIGLPVEADENYDLPLHGVGGDDEEVLITEGFPYTDYLILEEDNMIYIENVRPLSEITEIKSESTTISKYGQVAKGAQGYLFMAGKGSEIPVLLSMPLAGLSENLYISIIELDGSCPFMPRCSLAADDESTNDIIDAVNATWIFTKPGITFKVGNRRFRSKYSGATIRFTKEGVYLKGFDISPKP</sequence>
<proteinExistence type="predicted"/>
<comment type="caution">
    <text evidence="3">The sequence shown here is derived from an EMBL/GenBank/DDBJ whole genome shotgun (WGS) entry which is preliminary data.</text>
</comment>
<name>A0A532UPN8_UNCL8</name>
<dbReference type="SMART" id="SM00028">
    <property type="entry name" value="TPR"/>
    <property type="match status" value="2"/>
</dbReference>
<evidence type="ECO:0008006" key="5">
    <source>
        <dbReference type="Google" id="ProtNLM"/>
    </source>
</evidence>
<dbReference type="AlphaFoldDB" id="A0A532UPN8"/>
<dbReference type="Gene3D" id="1.25.40.10">
    <property type="entry name" value="Tetratricopeptide repeat domain"/>
    <property type="match status" value="2"/>
</dbReference>
<organism evidence="3 4">
    <name type="scientific">candidate division LCP-89 bacterium B3_LCP</name>
    <dbReference type="NCBI Taxonomy" id="2012998"/>
    <lineage>
        <taxon>Bacteria</taxon>
        <taxon>Pseudomonadati</taxon>
        <taxon>Bacteria division LCP-89</taxon>
    </lineage>
</organism>